<feature type="region of interest" description="Disordered" evidence="4">
    <location>
        <begin position="188"/>
        <end position="208"/>
    </location>
</feature>
<dbReference type="Proteomes" id="UP000010473">
    <property type="component" value="Chromosome"/>
</dbReference>
<dbReference type="RefSeq" id="WP_015191877.1">
    <property type="nucleotide sequence ID" value="NC_019748.1"/>
</dbReference>
<accession>K9XQ31</accession>
<dbReference type="EMBL" id="CP003653">
    <property type="protein sequence ID" value="AFZ34204.1"/>
    <property type="molecule type" value="Genomic_DNA"/>
</dbReference>
<dbReference type="PATRIC" id="fig|111780.3.peg.633"/>
<keyword evidence="2 3" id="KW-0802">TPR repeat</keyword>
<organism evidence="5 6">
    <name type="scientific">Stanieria cyanosphaera (strain ATCC 29371 / PCC 7437)</name>
    <dbReference type="NCBI Taxonomy" id="111780"/>
    <lineage>
        <taxon>Bacteria</taxon>
        <taxon>Bacillati</taxon>
        <taxon>Cyanobacteriota</taxon>
        <taxon>Cyanophyceae</taxon>
        <taxon>Pleurocapsales</taxon>
        <taxon>Dermocarpellaceae</taxon>
        <taxon>Stanieria</taxon>
    </lineage>
</organism>
<dbReference type="PROSITE" id="PS50293">
    <property type="entry name" value="TPR_REGION"/>
    <property type="match status" value="2"/>
</dbReference>
<keyword evidence="6" id="KW-1185">Reference proteome</keyword>
<dbReference type="eggNOG" id="COG0457">
    <property type="taxonomic scope" value="Bacteria"/>
</dbReference>
<feature type="repeat" description="TPR" evidence="3">
    <location>
        <begin position="297"/>
        <end position="330"/>
    </location>
</feature>
<evidence type="ECO:0000256" key="3">
    <source>
        <dbReference type="PROSITE-ProRule" id="PRU00339"/>
    </source>
</evidence>
<evidence type="ECO:0000256" key="4">
    <source>
        <dbReference type="SAM" id="MobiDB-lite"/>
    </source>
</evidence>
<gene>
    <name evidence="5" type="ordered locus">Sta7437_0606</name>
</gene>
<dbReference type="AlphaFoldDB" id="K9XQ31"/>
<proteinExistence type="predicted"/>
<dbReference type="PANTHER" id="PTHR44943">
    <property type="entry name" value="CELLULOSE SYNTHASE OPERON PROTEIN C"/>
    <property type="match status" value="1"/>
</dbReference>
<feature type="compositionally biased region" description="Polar residues" evidence="4">
    <location>
        <begin position="190"/>
        <end position="208"/>
    </location>
</feature>
<dbReference type="STRING" id="111780.Sta7437_0606"/>
<sequence>MLRRIKQQSNQQPNSDSAQASPDSNINETAILSDADYEFLFGQLLEGVAHGWHQGRIAKFFQQLEERGKPEAWIAWLERFGQKTSLATTPSMQQLGARMIRLGELTQSTPSVRQIGAVANRIGRQLFYGSNNDLIWEYDGPDLQIAQIKPLEEEETLIHSSASFETEESISGSKQVVEEISNVALETDTENQSLENLSDSSTSDQTASISTEEDFAPAFNLDQDFSELASSWNHPSTLTQSEDEVANLTWQPNAEDDQLSQAISQQLELTESDPQTLANTLIDDINSVEHQPTLELVEGWFNLGLKQATAGDFDGAVMSWEKALEINPNLSAAWHNRGSALGRLGKYSEAIESFDQALVIDPNNYQAWNDRGHALYQLQKWEEAVASWDKAIEILPGDYQFWYNRGCALEKLQRSEESIASYEKALEIKPDFQEAHSRYIDLLTDNPNIN</sequence>
<evidence type="ECO:0000256" key="2">
    <source>
        <dbReference type="ARBA" id="ARBA00022803"/>
    </source>
</evidence>
<dbReference type="PANTHER" id="PTHR44943:SF8">
    <property type="entry name" value="TPR REPEAT-CONTAINING PROTEIN MJ0263"/>
    <property type="match status" value="1"/>
</dbReference>
<feature type="repeat" description="TPR" evidence="3">
    <location>
        <begin position="365"/>
        <end position="398"/>
    </location>
</feature>
<reference evidence="6" key="1">
    <citation type="journal article" date="2013" name="Proc. Natl. Acad. Sci. U.S.A.">
        <title>Improving the coverage of the cyanobacterial phylum using diversity-driven genome sequencing.</title>
        <authorList>
            <person name="Shih P.M."/>
            <person name="Wu D."/>
            <person name="Latifi A."/>
            <person name="Axen S.D."/>
            <person name="Fewer D.P."/>
            <person name="Talla E."/>
            <person name="Calteau A."/>
            <person name="Cai F."/>
            <person name="Tandeau de Marsac N."/>
            <person name="Rippka R."/>
            <person name="Herdman M."/>
            <person name="Sivonen K."/>
            <person name="Coursin T."/>
            <person name="Laurent T."/>
            <person name="Goodwin L."/>
            <person name="Nolan M."/>
            <person name="Davenport K.W."/>
            <person name="Han C.S."/>
            <person name="Rubin E.M."/>
            <person name="Eisen J.A."/>
            <person name="Woyke T."/>
            <person name="Gugger M."/>
            <person name="Kerfeld C.A."/>
        </authorList>
    </citation>
    <scope>NUCLEOTIDE SEQUENCE [LARGE SCALE GENOMIC DNA]</scope>
    <source>
        <strain evidence="6">ATCC 29371 / PCC 7437</strain>
    </source>
</reference>
<feature type="repeat" description="TPR" evidence="3">
    <location>
        <begin position="331"/>
        <end position="364"/>
    </location>
</feature>
<feature type="compositionally biased region" description="Polar residues" evidence="4">
    <location>
        <begin position="7"/>
        <end position="24"/>
    </location>
</feature>
<name>K9XQ31_STAC7</name>
<dbReference type="PROSITE" id="PS50005">
    <property type="entry name" value="TPR"/>
    <property type="match status" value="4"/>
</dbReference>
<dbReference type="InterPro" id="IPR051685">
    <property type="entry name" value="Ycf3/AcsC/BcsC/TPR_MFPF"/>
</dbReference>
<dbReference type="Gene3D" id="1.25.40.10">
    <property type="entry name" value="Tetratricopeptide repeat domain"/>
    <property type="match status" value="1"/>
</dbReference>
<evidence type="ECO:0000313" key="5">
    <source>
        <dbReference type="EMBL" id="AFZ34204.1"/>
    </source>
</evidence>
<evidence type="ECO:0000313" key="6">
    <source>
        <dbReference type="Proteomes" id="UP000010473"/>
    </source>
</evidence>
<dbReference type="SMART" id="SM00028">
    <property type="entry name" value="TPR"/>
    <property type="match status" value="4"/>
</dbReference>
<dbReference type="InterPro" id="IPR011990">
    <property type="entry name" value="TPR-like_helical_dom_sf"/>
</dbReference>
<keyword evidence="1" id="KW-0677">Repeat</keyword>
<evidence type="ECO:0000256" key="1">
    <source>
        <dbReference type="ARBA" id="ARBA00022737"/>
    </source>
</evidence>
<protein>
    <submittedName>
        <fullName evidence="5">Tetratricopeptide TPR_1 repeat-containing protein</fullName>
    </submittedName>
</protein>
<dbReference type="SUPFAM" id="SSF48452">
    <property type="entry name" value="TPR-like"/>
    <property type="match status" value="1"/>
</dbReference>
<feature type="repeat" description="TPR" evidence="3">
    <location>
        <begin position="399"/>
        <end position="432"/>
    </location>
</feature>
<feature type="region of interest" description="Disordered" evidence="4">
    <location>
        <begin position="1"/>
        <end position="24"/>
    </location>
</feature>
<dbReference type="Pfam" id="PF00515">
    <property type="entry name" value="TPR_1"/>
    <property type="match status" value="3"/>
</dbReference>
<dbReference type="KEGG" id="scs:Sta7437_0606"/>
<dbReference type="OrthoDB" id="561288at2"/>
<dbReference type="InterPro" id="IPR019734">
    <property type="entry name" value="TPR_rpt"/>
</dbReference>
<dbReference type="HOGENOM" id="CLU_699832_0_0_3"/>